<dbReference type="Gene3D" id="1.10.10.10">
    <property type="entry name" value="Winged helix-like DNA-binding domain superfamily/Winged helix DNA-binding domain"/>
    <property type="match status" value="1"/>
</dbReference>
<reference evidence="5 6" key="1">
    <citation type="submission" date="2015-10" db="EMBL/GenBank/DDBJ databases">
        <title>Corynebacteirum lowii and Corynebacterium oculi species nova, derived from human clinical disease and and emended description of Corynebacterium mastiditis.</title>
        <authorList>
            <person name="Bernard K."/>
            <person name="Pacheco A.L."/>
            <person name="Mcdougall C."/>
            <person name="Burtx T."/>
            <person name="Weibe D."/>
            <person name="Tyler S."/>
            <person name="Olson A.B."/>
            <person name="Cnockaert M."/>
            <person name="Eguchi H."/>
            <person name="Kuwahara T."/>
            <person name="Nakayama-Imaohji H."/>
            <person name="Boudewijins M."/>
            <person name="Van Hoecke F."/>
            <person name="Bernier A.-M."/>
            <person name="Vandamme P."/>
        </authorList>
    </citation>
    <scope>NUCLEOTIDE SEQUENCE [LARGE SCALE GENOMIC DNA]</scope>
    <source>
        <strain evidence="5 6">NML 130210</strain>
    </source>
</reference>
<evidence type="ECO:0000313" key="5">
    <source>
        <dbReference type="EMBL" id="KQB83769.1"/>
    </source>
</evidence>
<dbReference type="SMART" id="SM00347">
    <property type="entry name" value="HTH_MARR"/>
    <property type="match status" value="1"/>
</dbReference>
<evidence type="ECO:0000259" key="4">
    <source>
        <dbReference type="PROSITE" id="PS50995"/>
    </source>
</evidence>
<accession>A0A0Q0TXL6</accession>
<gene>
    <name evidence="5" type="ORF">Cocul_01841</name>
</gene>
<keyword evidence="3" id="KW-0804">Transcription</keyword>
<dbReference type="PROSITE" id="PS50995">
    <property type="entry name" value="HTH_MARR_2"/>
    <property type="match status" value="1"/>
</dbReference>
<evidence type="ECO:0000256" key="1">
    <source>
        <dbReference type="ARBA" id="ARBA00023015"/>
    </source>
</evidence>
<dbReference type="GO" id="GO:0006950">
    <property type="term" value="P:response to stress"/>
    <property type="evidence" value="ECO:0007669"/>
    <property type="project" value="TreeGrafter"/>
</dbReference>
<keyword evidence="6" id="KW-1185">Reference proteome</keyword>
<dbReference type="AlphaFoldDB" id="A0A0Q0TXL6"/>
<dbReference type="InterPro" id="IPR055166">
    <property type="entry name" value="Transc_reg_Sar_Rot_HTH"/>
</dbReference>
<organism evidence="5 6">
    <name type="scientific">Corynebacterium oculi</name>
    <dbReference type="NCBI Taxonomy" id="1544416"/>
    <lineage>
        <taxon>Bacteria</taxon>
        <taxon>Bacillati</taxon>
        <taxon>Actinomycetota</taxon>
        <taxon>Actinomycetes</taxon>
        <taxon>Mycobacteriales</taxon>
        <taxon>Corynebacteriaceae</taxon>
        <taxon>Corynebacterium</taxon>
    </lineage>
</organism>
<evidence type="ECO:0000313" key="6">
    <source>
        <dbReference type="Proteomes" id="UP000050517"/>
    </source>
</evidence>
<dbReference type="InterPro" id="IPR036388">
    <property type="entry name" value="WH-like_DNA-bd_sf"/>
</dbReference>
<dbReference type="InterPro" id="IPR036390">
    <property type="entry name" value="WH_DNA-bd_sf"/>
</dbReference>
<comment type="caution">
    <text evidence="5">The sequence shown here is derived from an EMBL/GenBank/DDBJ whole genome shotgun (WGS) entry which is preliminary data.</text>
</comment>
<dbReference type="PATRIC" id="fig|1544416.3.peg.1841"/>
<protein>
    <submittedName>
        <fullName evidence="5">Transcriptional repressor MprA</fullName>
    </submittedName>
</protein>
<dbReference type="PANTHER" id="PTHR33164">
    <property type="entry name" value="TRANSCRIPTIONAL REGULATOR, MARR FAMILY"/>
    <property type="match status" value="1"/>
</dbReference>
<name>A0A0Q0TXL6_9CORY</name>
<keyword evidence="1" id="KW-0805">Transcription regulation</keyword>
<sequence>MVRFMAIAPRWLTEEEQALWRLLLAVMRKIDRVLDETLQVGQDLSSSEFAVLATLSEAEGERMRLRDLCHSLDWDRSRASHLVTRMVKRNLVDKGRSEGDARGVEVSLTDEGMARLHRAAPEHVESVRRLIFDHLTEGQAERLGEFLRGVLAVNNVPGAPGFTGTLCADVERGDAKKNEG</sequence>
<evidence type="ECO:0000256" key="3">
    <source>
        <dbReference type="ARBA" id="ARBA00023163"/>
    </source>
</evidence>
<dbReference type="SUPFAM" id="SSF46785">
    <property type="entry name" value="Winged helix' DNA-binding domain"/>
    <property type="match status" value="1"/>
</dbReference>
<dbReference type="GO" id="GO:0003700">
    <property type="term" value="F:DNA-binding transcription factor activity"/>
    <property type="evidence" value="ECO:0007669"/>
    <property type="project" value="InterPro"/>
</dbReference>
<dbReference type="Pfam" id="PF22381">
    <property type="entry name" value="Staph_reg_Sar_Rot"/>
    <property type="match status" value="1"/>
</dbReference>
<dbReference type="InterPro" id="IPR039422">
    <property type="entry name" value="MarR/SlyA-like"/>
</dbReference>
<dbReference type="EMBL" id="LKST01000003">
    <property type="protein sequence ID" value="KQB83769.1"/>
    <property type="molecule type" value="Genomic_DNA"/>
</dbReference>
<dbReference type="PANTHER" id="PTHR33164:SF99">
    <property type="entry name" value="MARR FAMILY REGULATORY PROTEIN"/>
    <property type="match status" value="1"/>
</dbReference>
<dbReference type="STRING" id="1544416.Cocul_01841"/>
<evidence type="ECO:0000256" key="2">
    <source>
        <dbReference type="ARBA" id="ARBA00023125"/>
    </source>
</evidence>
<dbReference type="InterPro" id="IPR000835">
    <property type="entry name" value="HTH_MarR-typ"/>
</dbReference>
<proteinExistence type="predicted"/>
<dbReference type="Proteomes" id="UP000050517">
    <property type="component" value="Unassembled WGS sequence"/>
</dbReference>
<feature type="domain" description="HTH marR-type" evidence="4">
    <location>
        <begin position="16"/>
        <end position="152"/>
    </location>
</feature>
<keyword evidence="2" id="KW-0238">DNA-binding</keyword>